<dbReference type="InterPro" id="IPR010664">
    <property type="entry name" value="LipoPS_assembly_LptC-rel"/>
</dbReference>
<dbReference type="OrthoDB" id="8584279at2"/>
<keyword evidence="5" id="KW-0472">Membrane</keyword>
<keyword evidence="7" id="KW-1185">Reference proteome</keyword>
<evidence type="ECO:0000256" key="4">
    <source>
        <dbReference type="ARBA" id="ARBA00022989"/>
    </source>
</evidence>
<evidence type="ECO:0000256" key="1">
    <source>
        <dbReference type="ARBA" id="ARBA00022475"/>
    </source>
</evidence>
<evidence type="ECO:0000256" key="3">
    <source>
        <dbReference type="ARBA" id="ARBA00022692"/>
    </source>
</evidence>
<dbReference type="Gene3D" id="2.60.450.10">
    <property type="entry name" value="Lipopolysaccharide (LPS) transport protein A like domain"/>
    <property type="match status" value="1"/>
</dbReference>
<keyword evidence="1" id="KW-1003">Cell membrane</keyword>
<protein>
    <submittedName>
        <fullName evidence="6">Uncharacterized protein conserved in bacteria</fullName>
    </submittedName>
</protein>
<evidence type="ECO:0000313" key="7">
    <source>
        <dbReference type="Proteomes" id="UP000279284"/>
    </source>
</evidence>
<dbReference type="STRING" id="493.BWD07_00135"/>
<dbReference type="KEGG" id="nci:NCTC10296_00277"/>
<dbReference type="GO" id="GO:0005886">
    <property type="term" value="C:plasma membrane"/>
    <property type="evidence" value="ECO:0007669"/>
    <property type="project" value="InterPro"/>
</dbReference>
<organism evidence="6 7">
    <name type="scientific">Neisseria canis</name>
    <dbReference type="NCBI Taxonomy" id="493"/>
    <lineage>
        <taxon>Bacteria</taxon>
        <taxon>Pseudomonadati</taxon>
        <taxon>Pseudomonadota</taxon>
        <taxon>Betaproteobacteria</taxon>
        <taxon>Neisseriales</taxon>
        <taxon>Neisseriaceae</taxon>
        <taxon>Neisseria</taxon>
    </lineage>
</organism>
<dbReference type="AlphaFoldDB" id="A0A448D5H1"/>
<dbReference type="GO" id="GO:0017089">
    <property type="term" value="F:glycolipid transfer activity"/>
    <property type="evidence" value="ECO:0007669"/>
    <property type="project" value="TreeGrafter"/>
</dbReference>
<dbReference type="RefSeq" id="WP_085415357.1">
    <property type="nucleotide sequence ID" value="NZ_CAUJPY010000002.1"/>
</dbReference>
<keyword evidence="2" id="KW-0997">Cell inner membrane</keyword>
<dbReference type="GO" id="GO:0015221">
    <property type="term" value="F:lipopolysaccharide transmembrane transporter activity"/>
    <property type="evidence" value="ECO:0007669"/>
    <property type="project" value="InterPro"/>
</dbReference>
<proteinExistence type="predicted"/>
<keyword evidence="4" id="KW-1133">Transmembrane helix</keyword>
<accession>A0A448D5H1</accession>
<dbReference type="Pfam" id="PF06835">
    <property type="entry name" value="LptC"/>
    <property type="match status" value="1"/>
</dbReference>
<evidence type="ECO:0000256" key="5">
    <source>
        <dbReference type="ARBA" id="ARBA00023136"/>
    </source>
</evidence>
<dbReference type="Proteomes" id="UP000279284">
    <property type="component" value="Chromosome"/>
</dbReference>
<dbReference type="PANTHER" id="PTHR37481:SF1">
    <property type="entry name" value="LIPOPOLYSACCHARIDE EXPORT SYSTEM PROTEIN LPTC"/>
    <property type="match status" value="1"/>
</dbReference>
<evidence type="ECO:0000313" key="6">
    <source>
        <dbReference type="EMBL" id="VEE99315.1"/>
    </source>
</evidence>
<reference evidence="6 7" key="1">
    <citation type="submission" date="2018-12" db="EMBL/GenBank/DDBJ databases">
        <authorList>
            <consortium name="Pathogen Informatics"/>
        </authorList>
    </citation>
    <scope>NUCLEOTIDE SEQUENCE [LARGE SCALE GENOMIC DNA]</scope>
    <source>
        <strain evidence="6 7">NCTC10296</strain>
    </source>
</reference>
<gene>
    <name evidence="6" type="ORF">NCTC10296_00277</name>
</gene>
<dbReference type="GO" id="GO:0030288">
    <property type="term" value="C:outer membrane-bounded periplasmic space"/>
    <property type="evidence" value="ECO:0007669"/>
    <property type="project" value="TreeGrafter"/>
</dbReference>
<dbReference type="InterPro" id="IPR052363">
    <property type="entry name" value="LPS_export_LptC"/>
</dbReference>
<dbReference type="NCBIfam" id="TIGR04409">
    <property type="entry name" value="LptC_YrbK"/>
    <property type="match status" value="1"/>
</dbReference>
<name>A0A448D5H1_9NEIS</name>
<sequence>MNMKFRSGWLFPLVLAVALGGLSAWLGRISEVQVEETALNPNEPKYEMQGIAGKRFDGQGFVKENLSAVKAWQLPNRDEVMFADPDLEMFAQGRQIYRVTSKDARYDTEKRQIYFENDVEFTKAAQADKPAGMLKTSHITIDTQTENAHTDARVEYRYGQSHGTANGLTYDNEKGVLNLPSRVKAIIYDPKNP</sequence>
<dbReference type="PANTHER" id="PTHR37481">
    <property type="entry name" value="LIPOPOLYSACCHARIDE EXPORT SYSTEM PROTEIN LPTC"/>
    <property type="match status" value="1"/>
</dbReference>
<evidence type="ECO:0000256" key="2">
    <source>
        <dbReference type="ARBA" id="ARBA00022519"/>
    </source>
</evidence>
<dbReference type="EMBL" id="LR134313">
    <property type="protein sequence ID" value="VEE99315.1"/>
    <property type="molecule type" value="Genomic_DNA"/>
</dbReference>
<keyword evidence="3" id="KW-0812">Transmembrane</keyword>
<dbReference type="InterPro" id="IPR026265">
    <property type="entry name" value="LptC"/>
</dbReference>